<feature type="coiled-coil region" evidence="1">
    <location>
        <begin position="866"/>
        <end position="897"/>
    </location>
</feature>
<dbReference type="EMBL" id="CAJOBS010001459">
    <property type="protein sequence ID" value="CAF4732657.1"/>
    <property type="molecule type" value="Genomic_DNA"/>
</dbReference>
<keyword evidence="1" id="KW-0175">Coiled coil</keyword>
<dbReference type="GO" id="GO:0035735">
    <property type="term" value="P:intraciliary transport involved in cilium assembly"/>
    <property type="evidence" value="ECO:0007669"/>
    <property type="project" value="InterPro"/>
</dbReference>
<dbReference type="GO" id="GO:0034451">
    <property type="term" value="C:centriolar satellite"/>
    <property type="evidence" value="ECO:0007669"/>
    <property type="project" value="TreeGrafter"/>
</dbReference>
<dbReference type="Proteomes" id="UP000663838">
    <property type="component" value="Unassembled WGS sequence"/>
</dbReference>
<dbReference type="GO" id="GO:0010824">
    <property type="term" value="P:regulation of centrosome duplication"/>
    <property type="evidence" value="ECO:0007669"/>
    <property type="project" value="TreeGrafter"/>
</dbReference>
<dbReference type="AlphaFoldDB" id="A0A818B4F0"/>
<feature type="compositionally biased region" description="Polar residues" evidence="2">
    <location>
        <begin position="496"/>
        <end position="511"/>
    </location>
</feature>
<evidence type="ECO:0000313" key="3">
    <source>
        <dbReference type="EMBL" id="CAF3411768.1"/>
    </source>
</evidence>
<protein>
    <recommendedName>
        <fullName evidence="6">Centrosomal protein of 131 kDa</fullName>
    </recommendedName>
</protein>
<evidence type="ECO:0008006" key="6">
    <source>
        <dbReference type="Google" id="ProtNLM"/>
    </source>
</evidence>
<dbReference type="EMBL" id="CAJNYV010001240">
    <property type="protein sequence ID" value="CAF3411768.1"/>
    <property type="molecule type" value="Genomic_DNA"/>
</dbReference>
<evidence type="ECO:0000256" key="1">
    <source>
        <dbReference type="SAM" id="Coils"/>
    </source>
</evidence>
<gene>
    <name evidence="3" type="ORF">KIK155_LOCUS9103</name>
    <name evidence="4" type="ORF">TOA249_LOCUS19002</name>
</gene>
<feature type="region of interest" description="Disordered" evidence="2">
    <location>
        <begin position="350"/>
        <end position="399"/>
    </location>
</feature>
<proteinExistence type="predicted"/>
<feature type="coiled-coil region" evidence="1">
    <location>
        <begin position="770"/>
        <end position="824"/>
    </location>
</feature>
<evidence type="ECO:0000256" key="2">
    <source>
        <dbReference type="SAM" id="MobiDB-lite"/>
    </source>
</evidence>
<feature type="compositionally biased region" description="Low complexity" evidence="2">
    <location>
        <begin position="138"/>
        <end position="158"/>
    </location>
</feature>
<dbReference type="PANTHER" id="PTHR31540">
    <property type="entry name" value="CENTROSOMAL PROTEIN OF 131 KDA"/>
    <property type="match status" value="1"/>
</dbReference>
<dbReference type="Proteomes" id="UP000663865">
    <property type="component" value="Unassembled WGS sequence"/>
</dbReference>
<comment type="caution">
    <text evidence="3">The sequence shown here is derived from an EMBL/GenBank/DDBJ whole genome shotgun (WGS) entry which is preliminary data.</text>
</comment>
<feature type="compositionally biased region" description="Basic and acidic residues" evidence="2">
    <location>
        <begin position="160"/>
        <end position="170"/>
    </location>
</feature>
<evidence type="ECO:0000313" key="5">
    <source>
        <dbReference type="Proteomes" id="UP000663865"/>
    </source>
</evidence>
<accession>A0A818B4F0</accession>
<feature type="coiled-coil region" evidence="1">
    <location>
        <begin position="944"/>
        <end position="1082"/>
    </location>
</feature>
<dbReference type="InterPro" id="IPR030465">
    <property type="entry name" value="CEP131"/>
</dbReference>
<feature type="compositionally biased region" description="Polar residues" evidence="2">
    <location>
        <begin position="363"/>
        <end position="390"/>
    </location>
</feature>
<reference evidence="3" key="1">
    <citation type="submission" date="2021-02" db="EMBL/GenBank/DDBJ databases">
        <authorList>
            <person name="Nowell W R."/>
        </authorList>
    </citation>
    <scope>NUCLEOTIDE SEQUENCE</scope>
</reference>
<name>A0A818B4F0_9BILA</name>
<feature type="compositionally biased region" description="Low complexity" evidence="2">
    <location>
        <begin position="28"/>
        <end position="43"/>
    </location>
</feature>
<sequence length="1132" mass="130868">MNDNNHSRRDDAFDLTLHGYTIKPATISSRSSSARSDSQSKQSEIVHSRPPSARLDCQPKEPETISSRPPSARLDSQPNELGIGSRPPSARLDSQLKELAATSSRPSSARSDSQWKPPGIVTSRPTSARNDLSSKEPSIISGRSTSSRSDSQSNGSQTPTRDDNTKERRPSLTSSVNFSSARKRRLSNSSQRSIPIKSPIADTKKSANLSTSSTIFRVLSPRQQDADGFFTDESQKKSFEPKPDGEDCDDTRRWIDEINQLNSSFTPPPDNHTVGPMGMSRDSLNGTMTATGANIFQANDHRRDRFLPIAESCHSEQVIPTGVEKASITIQQEPTDPARLEQTNLTEYEQQRELRTPTETQHEMNNNGLNSRQLSSGNSTPTNRKISATSPVPLLSNMDQKIRYESSVTSSSSSSSLTPVPKVKLGDVYESLSRLEEVEPFPEHTSIEHNSIYILDPTSIVASPFIDELSPRTSNHVSYVSTHFDQTNQDDRLNENARSQKSSTHETSSPPITRFTIPAQFDRRQQSKKLVQSVSIPHHHSSSSLDQQTRYATKIITPYKSLTMSPYETNYKDNEFQNSNKTTHDAAREKRLPYRVDYEEKQRQSTIVQPRMNQQHEPSFHLRNNLEQDFDFDFQRQKDEYESIIQRHLKFIDQLIDDKKKLSHRCELLLYELKTIDKKYNSRIRSIEESHCGELQKLKDVHEAAEKLRRERWIEEKTKKIKELTVRGLEPEIQKLISKHKNELSKMKTVHEAELMAADERASQRYIRMVDELRDQLQREKDVAIADERELARDKYEKSLRDEVDNLNEQRRRLYTEIEEEKSQQSELVAKQHADLEKLRRDIEENHRSVVESSKLEHEAIRLEQEHRHSNEIQELKDRLTLEKQNWEENLMKQQETLLAGKERELREQMKHERDKEIEKIISQFESDTTTTKEETERTAESRVKRIRDKYEAEFHELENSEKQTRERFNQIKAQMTEFQGDNERLQVLLTQKETEINDIKKITETLQQERDRLSDIIRQEFADRLVLTEDENRRVKGEIAELRARQQLELEKKNEELEALKRRQDKELQALHEKIKQAISKKDEQVRGLHVQYETAVKRVEHLEGLLAQQRKLIATIPSSGSSASRKLQPS</sequence>
<feature type="compositionally biased region" description="Polar residues" evidence="2">
    <location>
        <begin position="64"/>
        <end position="79"/>
    </location>
</feature>
<evidence type="ECO:0000313" key="4">
    <source>
        <dbReference type="EMBL" id="CAF4732657.1"/>
    </source>
</evidence>
<feature type="region of interest" description="Disordered" evidence="2">
    <location>
        <begin position="484"/>
        <end position="531"/>
    </location>
</feature>
<feature type="compositionally biased region" description="Basic and acidic residues" evidence="2">
    <location>
        <begin position="350"/>
        <end position="362"/>
    </location>
</feature>
<organism evidence="3 5">
    <name type="scientific">Rotaria socialis</name>
    <dbReference type="NCBI Taxonomy" id="392032"/>
    <lineage>
        <taxon>Eukaryota</taxon>
        <taxon>Metazoa</taxon>
        <taxon>Spiralia</taxon>
        <taxon>Gnathifera</taxon>
        <taxon>Rotifera</taxon>
        <taxon>Eurotatoria</taxon>
        <taxon>Bdelloidea</taxon>
        <taxon>Philodinida</taxon>
        <taxon>Philodinidae</taxon>
        <taxon>Rotaria</taxon>
    </lineage>
</organism>
<feature type="region of interest" description="Disordered" evidence="2">
    <location>
        <begin position="24"/>
        <end position="208"/>
    </location>
</feature>
<feature type="compositionally biased region" description="Polar residues" evidence="2">
    <location>
        <begin position="171"/>
        <end position="180"/>
    </location>
</feature>
<dbReference type="PANTHER" id="PTHR31540:SF1">
    <property type="entry name" value="CENTROSOMAL PROTEIN OF 131 KDA"/>
    <property type="match status" value="1"/>
</dbReference>
<dbReference type="GO" id="GO:0005929">
    <property type="term" value="C:cilium"/>
    <property type="evidence" value="ECO:0007669"/>
    <property type="project" value="GOC"/>
</dbReference>
<feature type="compositionally biased region" description="Low complexity" evidence="2">
    <location>
        <begin position="100"/>
        <end position="112"/>
    </location>
</feature>